<gene>
    <name evidence="1" type="ORF">PITCH_A290062</name>
</gene>
<dbReference type="EMBL" id="OJIN01000169">
    <property type="protein sequence ID" value="SPD74678.1"/>
    <property type="molecule type" value="Genomic_DNA"/>
</dbReference>
<name>A0A445MYX4_9BACT</name>
<protein>
    <submittedName>
        <fullName evidence="1">Uncharacterized protein</fullName>
    </submittedName>
</protein>
<proteinExistence type="predicted"/>
<evidence type="ECO:0000313" key="1">
    <source>
        <dbReference type="EMBL" id="SPD74678.1"/>
    </source>
</evidence>
<accession>A0A445MYX4</accession>
<reference evidence="1" key="1">
    <citation type="submission" date="2018-01" db="EMBL/GenBank/DDBJ databases">
        <authorList>
            <person name="Regsiter A."/>
            <person name="William W."/>
        </authorList>
    </citation>
    <scope>NUCLEOTIDE SEQUENCE</scope>
    <source>
        <strain evidence="1">TRIP AH-1</strain>
    </source>
</reference>
<sequence>MSRPNYGSLILICLPEHMRPDTFFMFGPSVREVVPTEYQFLQYGRLYDMIFGPGKNSV</sequence>
<dbReference type="AlphaFoldDB" id="A0A445MYX4"/>
<organism evidence="1">
    <name type="scientific">uncultured Desulfobacterium sp</name>
    <dbReference type="NCBI Taxonomy" id="201089"/>
    <lineage>
        <taxon>Bacteria</taxon>
        <taxon>Pseudomonadati</taxon>
        <taxon>Thermodesulfobacteriota</taxon>
        <taxon>Desulfobacteria</taxon>
        <taxon>Desulfobacterales</taxon>
        <taxon>Desulfobacteriaceae</taxon>
        <taxon>Desulfobacterium</taxon>
        <taxon>environmental samples</taxon>
    </lineage>
</organism>